<dbReference type="Proteomes" id="UP000254209">
    <property type="component" value="Unassembled WGS sequence"/>
</dbReference>
<dbReference type="STRING" id="1120980.GCA_000745955_00901"/>
<dbReference type="EMBL" id="UFSO01000003">
    <property type="protein sequence ID" value="SSY81106.1"/>
    <property type="molecule type" value="Genomic_DNA"/>
</dbReference>
<evidence type="ECO:0000313" key="2">
    <source>
        <dbReference type="EMBL" id="SSY81106.1"/>
    </source>
</evidence>
<keyword evidence="1" id="KW-1133">Transmembrane helix</keyword>
<feature type="transmembrane region" description="Helical" evidence="1">
    <location>
        <begin position="139"/>
        <end position="157"/>
    </location>
</feature>
<keyword evidence="3" id="KW-1185">Reference proteome</keyword>
<dbReference type="OrthoDB" id="9786302at2"/>
<keyword evidence="1" id="KW-0472">Membrane</keyword>
<dbReference type="RefSeq" id="WP_034292046.1">
    <property type="nucleotide sequence ID" value="NZ_CP091519.2"/>
</dbReference>
<feature type="transmembrane region" description="Helical" evidence="1">
    <location>
        <begin position="53"/>
        <end position="71"/>
    </location>
</feature>
<protein>
    <submittedName>
        <fullName evidence="2">Predicted integral membrane protein</fullName>
    </submittedName>
</protein>
<gene>
    <name evidence="2" type="ORF">NCTC10283_02671</name>
</gene>
<keyword evidence="1" id="KW-0812">Transmembrane</keyword>
<dbReference type="InterPro" id="IPR018729">
    <property type="entry name" value="DUF2269_transmembrane"/>
</dbReference>
<dbReference type="AlphaFoldDB" id="A0A376BVY0"/>
<accession>A0A376BVY0</accession>
<sequence length="160" mass="18288">MNTYLIVKTLHIISSVLMVGTGFGTAFYLFWANRSGSVAAQAVVAKWVMKADWWFTTPAVIFQPLSGLWLLNQLGMPFTWDGAWLWVKWTLALYALAGVCWLPVVWLQIKMAKMAQVAYAKGENVLPTEYKRYQMAWEWLGYPAFCAMVAVFFLMVLKPM</sequence>
<name>A0A376BVY0_9NEIS</name>
<evidence type="ECO:0000256" key="1">
    <source>
        <dbReference type="SAM" id="Phobius"/>
    </source>
</evidence>
<organism evidence="2 3">
    <name type="scientific">Alysiella crassa</name>
    <dbReference type="NCBI Taxonomy" id="153491"/>
    <lineage>
        <taxon>Bacteria</taxon>
        <taxon>Pseudomonadati</taxon>
        <taxon>Pseudomonadota</taxon>
        <taxon>Betaproteobacteria</taxon>
        <taxon>Neisseriales</taxon>
        <taxon>Neisseriaceae</taxon>
        <taxon>Alysiella</taxon>
    </lineage>
</organism>
<feature type="transmembrane region" description="Helical" evidence="1">
    <location>
        <begin position="12"/>
        <end position="32"/>
    </location>
</feature>
<dbReference type="Pfam" id="PF10027">
    <property type="entry name" value="DUF2269"/>
    <property type="match status" value="1"/>
</dbReference>
<proteinExistence type="predicted"/>
<evidence type="ECO:0000313" key="3">
    <source>
        <dbReference type="Proteomes" id="UP000254209"/>
    </source>
</evidence>
<reference evidence="2 3" key="1">
    <citation type="submission" date="2018-06" db="EMBL/GenBank/DDBJ databases">
        <authorList>
            <consortium name="Pathogen Informatics"/>
            <person name="Doyle S."/>
        </authorList>
    </citation>
    <scope>NUCLEOTIDE SEQUENCE [LARGE SCALE GENOMIC DNA]</scope>
    <source>
        <strain evidence="2 3">NCTC10283</strain>
    </source>
</reference>
<feature type="transmembrane region" description="Helical" evidence="1">
    <location>
        <begin position="83"/>
        <end position="107"/>
    </location>
</feature>